<dbReference type="CDD" id="cd08826">
    <property type="entry name" value="SPFH_eoslipins_u1"/>
    <property type="match status" value="1"/>
</dbReference>
<feature type="transmembrane region" description="Helical" evidence="2">
    <location>
        <begin position="42"/>
        <end position="59"/>
    </location>
</feature>
<evidence type="ECO:0000256" key="1">
    <source>
        <dbReference type="ARBA" id="ARBA00008164"/>
    </source>
</evidence>
<comment type="caution">
    <text evidence="4">The sequence shown here is derived from an EMBL/GenBank/DDBJ whole genome shotgun (WGS) entry which is preliminary data.</text>
</comment>
<comment type="similarity">
    <text evidence="1">Belongs to the band 7/mec-2 family.</text>
</comment>
<dbReference type="InterPro" id="IPR036013">
    <property type="entry name" value="Band_7/SPFH_dom_sf"/>
</dbReference>
<evidence type="ECO:0000259" key="3">
    <source>
        <dbReference type="SMART" id="SM00244"/>
    </source>
</evidence>
<dbReference type="Proteomes" id="UP000322294">
    <property type="component" value="Unassembled WGS sequence"/>
</dbReference>
<reference evidence="4 5" key="1">
    <citation type="submission" date="2019-07" db="EMBL/GenBank/DDBJ databases">
        <title>Genomic Encyclopedia of Type Strains, Phase I: the one thousand microbial genomes (KMG-I) project.</title>
        <authorList>
            <person name="Kyrpides N."/>
        </authorList>
    </citation>
    <scope>NUCLEOTIDE SEQUENCE [LARGE SCALE GENOMIC DNA]</scope>
    <source>
        <strain evidence="4 5">DSM 16647</strain>
    </source>
</reference>
<dbReference type="PRINTS" id="PR00721">
    <property type="entry name" value="STOMATIN"/>
</dbReference>
<evidence type="ECO:0000313" key="5">
    <source>
        <dbReference type="Proteomes" id="UP000322294"/>
    </source>
</evidence>
<gene>
    <name evidence="4" type="ORF">LZ11_02452</name>
</gene>
<feature type="transmembrane region" description="Helical" evidence="2">
    <location>
        <begin position="65"/>
        <end position="84"/>
    </location>
</feature>
<dbReference type="GO" id="GO:0098552">
    <property type="term" value="C:side of membrane"/>
    <property type="evidence" value="ECO:0007669"/>
    <property type="project" value="UniProtKB-ARBA"/>
</dbReference>
<dbReference type="AlphaFoldDB" id="A0A5S5AC54"/>
<proteinExistence type="inferred from homology"/>
<keyword evidence="2" id="KW-1133">Transmembrane helix</keyword>
<evidence type="ECO:0000313" key="4">
    <source>
        <dbReference type="EMBL" id="TYP47025.1"/>
    </source>
</evidence>
<dbReference type="InterPro" id="IPR001107">
    <property type="entry name" value="Band_7"/>
</dbReference>
<sequence length="322" mass="35629">MDFGFYQLGTLFRTANFIIVLVEILLIALWIGFAVNSKRTSVIALTSAVSAIILLASILGGNPVISFVLLLVLVSLMANTVRIVNEYQRGVLLRFGKFAYAVGPGINVIMPFGIDRLLVVDLRTATIDVPRQEIITKDNIPVMIDAVVYFNVFQPELAVLKVQNYFNATSLLAQTILRAILGKYDLDDILAKRQELNEMLRQELDRATDPWGVKVTATEIKSIELPEEMKRAMAKQAEAERERRAKIIRAEGELQAAEKLSEAASIISRNPGALQLRQLQTLSEIAVEKNSTVIFPLPVEIMKFFSVNSEVKGNSGSHGNVG</sequence>
<dbReference type="OrthoDB" id="9809197at2"/>
<dbReference type="SMART" id="SM00244">
    <property type="entry name" value="PHB"/>
    <property type="match status" value="1"/>
</dbReference>
<protein>
    <submittedName>
        <fullName evidence="4">SPFH domain, Band 7 family protein</fullName>
    </submittedName>
</protein>
<dbReference type="Gene3D" id="3.30.479.30">
    <property type="entry name" value="Band 7 domain"/>
    <property type="match status" value="1"/>
</dbReference>
<dbReference type="GO" id="GO:0005886">
    <property type="term" value="C:plasma membrane"/>
    <property type="evidence" value="ECO:0007669"/>
    <property type="project" value="InterPro"/>
</dbReference>
<dbReference type="PANTHER" id="PTHR10264:SF19">
    <property type="entry name" value="AT06885P-RELATED"/>
    <property type="match status" value="1"/>
</dbReference>
<feature type="domain" description="Band 7" evidence="3">
    <location>
        <begin position="79"/>
        <end position="237"/>
    </location>
</feature>
<dbReference type="InterPro" id="IPR001972">
    <property type="entry name" value="Stomatin_HflK_fam"/>
</dbReference>
<name>A0A5S5AC54_9FIRM</name>
<dbReference type="PANTHER" id="PTHR10264">
    <property type="entry name" value="BAND 7 PROTEIN-RELATED"/>
    <property type="match status" value="1"/>
</dbReference>
<dbReference type="EMBL" id="VNHO01000050">
    <property type="protein sequence ID" value="TYP47025.1"/>
    <property type="molecule type" value="Genomic_DNA"/>
</dbReference>
<keyword evidence="2" id="KW-0812">Transmembrane</keyword>
<keyword evidence="2" id="KW-0472">Membrane</keyword>
<feature type="transmembrane region" description="Helical" evidence="2">
    <location>
        <begin position="15"/>
        <end position="35"/>
    </location>
</feature>
<dbReference type="Gene3D" id="6.10.250.2090">
    <property type="match status" value="1"/>
</dbReference>
<accession>A0A5S5AC54</accession>
<dbReference type="SUPFAM" id="SSF117892">
    <property type="entry name" value="Band 7/SPFH domain"/>
    <property type="match status" value="1"/>
</dbReference>
<dbReference type="Pfam" id="PF01145">
    <property type="entry name" value="Band_7"/>
    <property type="match status" value="1"/>
</dbReference>
<dbReference type="RefSeq" id="WP_148868088.1">
    <property type="nucleotide sequence ID" value="NZ_VNHO01000050.1"/>
</dbReference>
<keyword evidence="5" id="KW-1185">Reference proteome</keyword>
<dbReference type="InterPro" id="IPR043202">
    <property type="entry name" value="Band-7_stomatin-like"/>
</dbReference>
<dbReference type="FunFam" id="3.30.479.30:FF:000004">
    <property type="entry name" value="Putative membrane protease family, stomatin"/>
    <property type="match status" value="1"/>
</dbReference>
<organism evidence="4 5">
    <name type="scientific">Thermosediminibacter litoriperuensis</name>
    <dbReference type="NCBI Taxonomy" id="291989"/>
    <lineage>
        <taxon>Bacteria</taxon>
        <taxon>Bacillati</taxon>
        <taxon>Bacillota</taxon>
        <taxon>Clostridia</taxon>
        <taxon>Thermosediminibacterales</taxon>
        <taxon>Thermosediminibacteraceae</taxon>
        <taxon>Thermosediminibacter</taxon>
    </lineage>
</organism>
<evidence type="ECO:0000256" key="2">
    <source>
        <dbReference type="SAM" id="Phobius"/>
    </source>
</evidence>